<evidence type="ECO:0000256" key="1">
    <source>
        <dbReference type="SAM" id="MobiDB-lite"/>
    </source>
</evidence>
<keyword evidence="2" id="KW-1133">Transmembrane helix</keyword>
<feature type="transmembrane region" description="Helical" evidence="2">
    <location>
        <begin position="93"/>
        <end position="112"/>
    </location>
</feature>
<reference evidence="3" key="1">
    <citation type="submission" date="2019-09" db="EMBL/GenBank/DDBJ databases">
        <title>Characterisation of the sponge microbiome using genome-centric metagenomics.</title>
        <authorList>
            <person name="Engelberts J.P."/>
            <person name="Robbins S.J."/>
            <person name="De Goeij J.M."/>
            <person name="Aranda M."/>
            <person name="Bell S.C."/>
            <person name="Webster N.S."/>
        </authorList>
    </citation>
    <scope>NUCLEOTIDE SEQUENCE</scope>
    <source>
        <strain evidence="3">SB0675_bin_29</strain>
    </source>
</reference>
<sequence length="115" mass="12842">MSYNRARLKSSLPRPTIGANARGDGRRGPEEPAEPTAPMRPPTQAERNALIRERVATRTVTSKRRLQRHGTPLRVLQQPIQAGMRKVFDLRRLLFVVGVTAIELLLPTPDALSIN</sequence>
<organism evidence="3">
    <name type="scientific">Caldilineaceae bacterium SB0675_bin_29</name>
    <dbReference type="NCBI Taxonomy" id="2605266"/>
    <lineage>
        <taxon>Bacteria</taxon>
        <taxon>Bacillati</taxon>
        <taxon>Chloroflexota</taxon>
        <taxon>Caldilineae</taxon>
        <taxon>Caldilineales</taxon>
        <taxon>Caldilineaceae</taxon>
    </lineage>
</organism>
<evidence type="ECO:0000256" key="2">
    <source>
        <dbReference type="SAM" id="Phobius"/>
    </source>
</evidence>
<dbReference type="AlphaFoldDB" id="A0A6B1G481"/>
<accession>A0A6B1G481</accession>
<evidence type="ECO:0000313" key="3">
    <source>
        <dbReference type="EMBL" id="MYH63227.1"/>
    </source>
</evidence>
<proteinExistence type="predicted"/>
<name>A0A6B1G481_9CHLR</name>
<dbReference type="EMBL" id="VYDA01000574">
    <property type="protein sequence ID" value="MYH63227.1"/>
    <property type="molecule type" value="Genomic_DNA"/>
</dbReference>
<protein>
    <submittedName>
        <fullName evidence="3">Uncharacterized protein</fullName>
    </submittedName>
</protein>
<keyword evidence="2" id="KW-0812">Transmembrane</keyword>
<comment type="caution">
    <text evidence="3">The sequence shown here is derived from an EMBL/GenBank/DDBJ whole genome shotgun (WGS) entry which is preliminary data.</text>
</comment>
<keyword evidence="2" id="KW-0472">Membrane</keyword>
<gene>
    <name evidence="3" type="ORF">F4148_16210</name>
</gene>
<feature type="region of interest" description="Disordered" evidence="1">
    <location>
        <begin position="1"/>
        <end position="49"/>
    </location>
</feature>